<dbReference type="EMBL" id="NEXE01000213">
    <property type="protein sequence ID" value="PSN86306.1"/>
    <property type="molecule type" value="Genomic_DNA"/>
</dbReference>
<reference evidence="1 2" key="1">
    <citation type="submission" date="2017-04" db="EMBL/GenBank/DDBJ databases">
        <title>Novel microbial lineages endemic to geothermal iron-oxide mats fill important gaps in the evolutionary history of Archaea.</title>
        <authorList>
            <person name="Jay Z.J."/>
            <person name="Beam J.P."/>
            <person name="Dlakic M."/>
            <person name="Rusch D.B."/>
            <person name="Kozubal M.A."/>
            <person name="Inskeep W.P."/>
        </authorList>
    </citation>
    <scope>NUCLEOTIDE SEQUENCE [LARGE SCALE GENOMIC DNA]</scope>
    <source>
        <strain evidence="1">OSP_D</strain>
    </source>
</reference>
<sequence length="81" mass="9041">MRMSFGYTEKWVGGKKRVQLKMEGASQMVGPRGAPKPCGWVLTGAELKGTSEPVRLLYDAVKPKLHYAYERYADAYLCAPT</sequence>
<name>A0A2R6AIW5_9ARCH</name>
<gene>
    <name evidence="1" type="ORF">B9Q03_11765</name>
</gene>
<dbReference type="Proteomes" id="UP000240322">
    <property type="component" value="Unassembled WGS sequence"/>
</dbReference>
<proteinExistence type="predicted"/>
<dbReference type="AlphaFoldDB" id="A0A2R6AIW5"/>
<protein>
    <submittedName>
        <fullName evidence="1">Uncharacterized protein</fullName>
    </submittedName>
</protein>
<comment type="caution">
    <text evidence="1">The sequence shown here is derived from an EMBL/GenBank/DDBJ whole genome shotgun (WGS) entry which is preliminary data.</text>
</comment>
<accession>A0A2R6AIW5</accession>
<evidence type="ECO:0000313" key="2">
    <source>
        <dbReference type="Proteomes" id="UP000240322"/>
    </source>
</evidence>
<evidence type="ECO:0000313" key="1">
    <source>
        <dbReference type="EMBL" id="PSN86306.1"/>
    </source>
</evidence>
<organism evidence="1 2">
    <name type="scientific">Candidatus Marsarchaeota G2 archaeon OSP_D</name>
    <dbReference type="NCBI Taxonomy" id="1978157"/>
    <lineage>
        <taxon>Archaea</taxon>
        <taxon>Candidatus Marsarchaeota</taxon>
        <taxon>Candidatus Marsarchaeota group 2</taxon>
    </lineage>
</organism>